<organism evidence="1 2">
    <name type="scientific">Anisodus tanguticus</name>
    <dbReference type="NCBI Taxonomy" id="243964"/>
    <lineage>
        <taxon>Eukaryota</taxon>
        <taxon>Viridiplantae</taxon>
        <taxon>Streptophyta</taxon>
        <taxon>Embryophyta</taxon>
        <taxon>Tracheophyta</taxon>
        <taxon>Spermatophyta</taxon>
        <taxon>Magnoliopsida</taxon>
        <taxon>eudicotyledons</taxon>
        <taxon>Gunneridae</taxon>
        <taxon>Pentapetalae</taxon>
        <taxon>asterids</taxon>
        <taxon>lamiids</taxon>
        <taxon>Solanales</taxon>
        <taxon>Solanaceae</taxon>
        <taxon>Solanoideae</taxon>
        <taxon>Hyoscyameae</taxon>
        <taxon>Anisodus</taxon>
    </lineage>
</organism>
<gene>
    <name evidence="1" type="ORF">RND71_006578</name>
</gene>
<protein>
    <submittedName>
        <fullName evidence="1">Uncharacterized protein</fullName>
    </submittedName>
</protein>
<dbReference type="Proteomes" id="UP001291623">
    <property type="component" value="Unassembled WGS sequence"/>
</dbReference>
<dbReference type="AlphaFoldDB" id="A0AAE1SU76"/>
<keyword evidence="2" id="KW-1185">Reference proteome</keyword>
<accession>A0AAE1SU76</accession>
<comment type="caution">
    <text evidence="1">The sequence shown here is derived from an EMBL/GenBank/DDBJ whole genome shotgun (WGS) entry which is preliminary data.</text>
</comment>
<evidence type="ECO:0000313" key="1">
    <source>
        <dbReference type="EMBL" id="KAK4375901.1"/>
    </source>
</evidence>
<dbReference type="EMBL" id="JAVYJV010000003">
    <property type="protein sequence ID" value="KAK4375901.1"/>
    <property type="molecule type" value="Genomic_DNA"/>
</dbReference>
<reference evidence="1" key="1">
    <citation type="submission" date="2023-12" db="EMBL/GenBank/DDBJ databases">
        <title>Genome assembly of Anisodus tanguticus.</title>
        <authorList>
            <person name="Wang Y.-J."/>
        </authorList>
    </citation>
    <scope>NUCLEOTIDE SEQUENCE</scope>
    <source>
        <strain evidence="1">KB-2021</strain>
        <tissue evidence="1">Leaf</tissue>
    </source>
</reference>
<proteinExistence type="predicted"/>
<evidence type="ECO:0000313" key="2">
    <source>
        <dbReference type="Proteomes" id="UP001291623"/>
    </source>
</evidence>
<name>A0AAE1SU76_9SOLA</name>
<sequence length="62" mass="7338">MAMIRTILMVYTDTWRCIEEVQMVMQEAVDAAKRSVDNSEPRIEELEHRIHRFIIEKKCAGD</sequence>